<dbReference type="InterPro" id="IPR001650">
    <property type="entry name" value="Helicase_C-like"/>
</dbReference>
<dbReference type="GO" id="GO:0070125">
    <property type="term" value="P:mitochondrial translational elongation"/>
    <property type="evidence" value="ECO:0007669"/>
    <property type="project" value="TreeGrafter"/>
</dbReference>
<keyword evidence="5" id="KW-0378">Hydrolase</keyword>
<evidence type="ECO:0000313" key="5">
    <source>
        <dbReference type="EMBL" id="KAK4150938.1"/>
    </source>
</evidence>
<comment type="caution">
    <text evidence="5">The sequence shown here is derived from an EMBL/GenBank/DDBJ whole genome shotgun (WGS) entry which is preliminary data.</text>
</comment>
<name>A0AAN6ZUP0_9PEZI</name>
<dbReference type="SMART" id="SM00490">
    <property type="entry name" value="HELICc"/>
    <property type="match status" value="1"/>
</dbReference>
<dbReference type="Gene3D" id="3.40.50.300">
    <property type="entry name" value="P-loop containing nucleotide triphosphate hydrolases"/>
    <property type="match status" value="2"/>
</dbReference>
<evidence type="ECO:0000256" key="1">
    <source>
        <dbReference type="ARBA" id="ARBA00022806"/>
    </source>
</evidence>
<dbReference type="PANTHER" id="PTHR47396">
    <property type="entry name" value="TYPE I RESTRICTION ENZYME ECOKI R PROTEIN"/>
    <property type="match status" value="1"/>
</dbReference>
<dbReference type="GO" id="GO:0005759">
    <property type="term" value="C:mitochondrial matrix"/>
    <property type="evidence" value="ECO:0007669"/>
    <property type="project" value="TreeGrafter"/>
</dbReference>
<dbReference type="SUPFAM" id="SSF52540">
    <property type="entry name" value="P-loop containing nucleoside triphosphate hydrolases"/>
    <property type="match status" value="1"/>
</dbReference>
<dbReference type="InterPro" id="IPR027417">
    <property type="entry name" value="P-loop_NTPase"/>
</dbReference>
<dbReference type="GO" id="GO:0000403">
    <property type="term" value="F:Y-form DNA binding"/>
    <property type="evidence" value="ECO:0007669"/>
    <property type="project" value="TreeGrafter"/>
</dbReference>
<keyword evidence="1" id="KW-0067">ATP-binding</keyword>
<evidence type="ECO:0000259" key="3">
    <source>
        <dbReference type="PROSITE" id="PS51192"/>
    </source>
</evidence>
<feature type="domain" description="Helicase ATP-binding" evidence="3">
    <location>
        <begin position="240"/>
        <end position="403"/>
    </location>
</feature>
<dbReference type="GO" id="GO:0005524">
    <property type="term" value="F:ATP binding"/>
    <property type="evidence" value="ECO:0007669"/>
    <property type="project" value="InterPro"/>
</dbReference>
<dbReference type="PANTHER" id="PTHR47396:SF1">
    <property type="entry name" value="ATP-DEPENDENT HELICASE IRC3-RELATED"/>
    <property type="match status" value="1"/>
</dbReference>
<reference evidence="5" key="2">
    <citation type="submission" date="2023-05" db="EMBL/GenBank/DDBJ databases">
        <authorList>
            <consortium name="Lawrence Berkeley National Laboratory"/>
            <person name="Steindorff A."/>
            <person name="Hensen N."/>
            <person name="Bonometti L."/>
            <person name="Westerberg I."/>
            <person name="Brannstrom I.O."/>
            <person name="Guillou S."/>
            <person name="Cros-Aarteil S."/>
            <person name="Calhoun S."/>
            <person name="Haridas S."/>
            <person name="Kuo A."/>
            <person name="Mondo S."/>
            <person name="Pangilinan J."/>
            <person name="Riley R."/>
            <person name="Labutti K."/>
            <person name="Andreopoulos B."/>
            <person name="Lipzen A."/>
            <person name="Chen C."/>
            <person name="Yanf M."/>
            <person name="Daum C."/>
            <person name="Ng V."/>
            <person name="Clum A."/>
            <person name="Ohm R."/>
            <person name="Martin F."/>
            <person name="Silar P."/>
            <person name="Natvig D."/>
            <person name="Lalanne C."/>
            <person name="Gautier V."/>
            <person name="Ament-Velasquez S.L."/>
            <person name="Kruys A."/>
            <person name="Hutchinson M.I."/>
            <person name="Powell A.J."/>
            <person name="Barry K."/>
            <person name="Miller A.N."/>
            <person name="Grigoriev I.V."/>
            <person name="Debuchy R."/>
            <person name="Gladieux P."/>
            <person name="Thoren M.H."/>
            <person name="Johannesson H."/>
        </authorList>
    </citation>
    <scope>NUCLEOTIDE SEQUENCE</scope>
    <source>
        <strain evidence="5">CBS 538.74</strain>
    </source>
</reference>
<proteinExistence type="predicted"/>
<dbReference type="CDD" id="cd18799">
    <property type="entry name" value="SF2_C_EcoAI-like"/>
    <property type="match status" value="1"/>
</dbReference>
<evidence type="ECO:0000256" key="2">
    <source>
        <dbReference type="SAM" id="MobiDB-lite"/>
    </source>
</evidence>
<dbReference type="GO" id="GO:0032042">
    <property type="term" value="P:mitochondrial DNA metabolic process"/>
    <property type="evidence" value="ECO:0007669"/>
    <property type="project" value="TreeGrafter"/>
</dbReference>
<protein>
    <submittedName>
        <fullName evidence="5">P-loop containing nucleoside triphosphate hydrolase protein</fullName>
    </submittedName>
</protein>
<dbReference type="InterPro" id="IPR014001">
    <property type="entry name" value="Helicase_ATP-bd"/>
</dbReference>
<dbReference type="Pfam" id="PF04851">
    <property type="entry name" value="ResIII"/>
    <property type="match status" value="1"/>
</dbReference>
<dbReference type="Pfam" id="PF00271">
    <property type="entry name" value="Helicase_C"/>
    <property type="match status" value="1"/>
</dbReference>
<evidence type="ECO:0000313" key="6">
    <source>
        <dbReference type="Proteomes" id="UP001302745"/>
    </source>
</evidence>
<dbReference type="EMBL" id="MU857042">
    <property type="protein sequence ID" value="KAK4150938.1"/>
    <property type="molecule type" value="Genomic_DNA"/>
</dbReference>
<dbReference type="GO" id="GO:0036121">
    <property type="term" value="F:double-stranded DNA helicase activity"/>
    <property type="evidence" value="ECO:0007669"/>
    <property type="project" value="TreeGrafter"/>
</dbReference>
<reference evidence="5" key="1">
    <citation type="journal article" date="2023" name="Mol. Phylogenet. Evol.">
        <title>Genome-scale phylogeny and comparative genomics of the fungal order Sordariales.</title>
        <authorList>
            <person name="Hensen N."/>
            <person name="Bonometti L."/>
            <person name="Westerberg I."/>
            <person name="Brannstrom I.O."/>
            <person name="Guillou S."/>
            <person name="Cros-Aarteil S."/>
            <person name="Calhoun S."/>
            <person name="Haridas S."/>
            <person name="Kuo A."/>
            <person name="Mondo S."/>
            <person name="Pangilinan J."/>
            <person name="Riley R."/>
            <person name="LaButti K."/>
            <person name="Andreopoulos B."/>
            <person name="Lipzen A."/>
            <person name="Chen C."/>
            <person name="Yan M."/>
            <person name="Daum C."/>
            <person name="Ng V."/>
            <person name="Clum A."/>
            <person name="Steindorff A."/>
            <person name="Ohm R.A."/>
            <person name="Martin F."/>
            <person name="Silar P."/>
            <person name="Natvig D.O."/>
            <person name="Lalanne C."/>
            <person name="Gautier V."/>
            <person name="Ament-Velasquez S.L."/>
            <person name="Kruys A."/>
            <person name="Hutchinson M.I."/>
            <person name="Powell A.J."/>
            <person name="Barry K."/>
            <person name="Miller A.N."/>
            <person name="Grigoriev I.V."/>
            <person name="Debuchy R."/>
            <person name="Gladieux P."/>
            <person name="Hiltunen Thoren M."/>
            <person name="Johannesson H."/>
        </authorList>
    </citation>
    <scope>NUCLEOTIDE SEQUENCE</scope>
    <source>
        <strain evidence="5">CBS 538.74</strain>
    </source>
</reference>
<dbReference type="GO" id="GO:0016787">
    <property type="term" value="F:hydrolase activity"/>
    <property type="evidence" value="ECO:0007669"/>
    <property type="project" value="UniProtKB-KW"/>
</dbReference>
<dbReference type="PROSITE" id="PS51192">
    <property type="entry name" value="HELICASE_ATP_BIND_1"/>
    <property type="match status" value="1"/>
</dbReference>
<dbReference type="InterPro" id="IPR006935">
    <property type="entry name" value="Helicase/UvrB_N"/>
</dbReference>
<keyword evidence="1" id="KW-0347">Helicase</keyword>
<feature type="compositionally biased region" description="Low complexity" evidence="2">
    <location>
        <begin position="1"/>
        <end position="24"/>
    </location>
</feature>
<dbReference type="AlphaFoldDB" id="A0AAN6ZUP0"/>
<dbReference type="CDD" id="cd18032">
    <property type="entry name" value="DEXHc_RE_I_III_res"/>
    <property type="match status" value="1"/>
</dbReference>
<dbReference type="InterPro" id="IPR050742">
    <property type="entry name" value="Helicase_Restrict-Modif_Enz"/>
</dbReference>
<accession>A0AAN6ZUP0</accession>
<sequence length="843" mass="90796">MSSCIMSSSSDDDSASSPEMASPSGRSTSRPRAFSTSSYDIGPCSASSPSHPAAPSFSLSYTSSLNRLADFAQNSRLSVGSPNDSAAASTSCFHTLLLVPWNSSLLAFTLDSPTNITASAASSSAAQHAWLTSTAAGISAAAGGTTPVLTAASSLKSERYAPTSTAPLVLTRSAIPATSSPGTRARASKKSIFSASLQCVSPTCEGARSFLGVSVPDVTQPSQAVTLRNYQEECIQSVLSSLEKGHQRLGVSLATGSGKTVIFTQLIGRVPPLSETATQTLILAHRRELVEQAARHCHKTYPDKTIELELGKLSASGTADITVASLQSIVSKDRLLKFDPKRFKLVLVDEAHHIVAPGYLKVLDHFGLKTKQPDSPHLVGVSATFSRFDGLRLGAVIDEIVYHKDYVDMIGEKWLSDVVFTTVESKADLSTVKRKGKGGSGEFDTDALSRAVNTVELNDVVVRAWFAKAAGRKSTLVFCVDLNHVAALTQRFRHYGIDARFVTGDTPTRDRAERLDAFKKGEFPVLINCGVFTEGTDIPNIDCIVLARPTRSRNLLIQMIGRGMRLHTGKQNCHIIDMVAGLETGIVTTPTLFGLDPDELVTEASADKMYEMADHQEAEKAREAQARQHVTPAESTGRSYNVTFTEYDSVFDLIADTSGEKHIRSISQHSWVQVGPDKFVLSGPSGTYLKLEGIPDAGPDHPKFKAWEVRALPARVSKSPYAAPREVLSAATFTDAVHGCDKYATENYPFFIIGARLPWRKAPATAEQLKFLNKLRTADNKVEAEDVSKGKAADMITKIKHGARGRFASIEAVKKKQQKSAIADELHRARKLGERVSVGPLSA</sequence>
<dbReference type="GO" id="GO:0061749">
    <property type="term" value="F:forked DNA-dependent helicase activity"/>
    <property type="evidence" value="ECO:0007669"/>
    <property type="project" value="TreeGrafter"/>
</dbReference>
<dbReference type="SMART" id="SM00487">
    <property type="entry name" value="DEXDc"/>
    <property type="match status" value="1"/>
</dbReference>
<dbReference type="Proteomes" id="UP001302745">
    <property type="component" value="Unassembled WGS sequence"/>
</dbReference>
<keyword evidence="6" id="KW-1185">Reference proteome</keyword>
<dbReference type="PROSITE" id="PS51194">
    <property type="entry name" value="HELICASE_CTER"/>
    <property type="match status" value="1"/>
</dbReference>
<gene>
    <name evidence="5" type="ORF">C8A00DRAFT_45760</name>
</gene>
<evidence type="ECO:0000259" key="4">
    <source>
        <dbReference type="PROSITE" id="PS51194"/>
    </source>
</evidence>
<feature type="region of interest" description="Disordered" evidence="2">
    <location>
        <begin position="1"/>
        <end position="52"/>
    </location>
</feature>
<organism evidence="5 6">
    <name type="scientific">Chaetomidium leptoderma</name>
    <dbReference type="NCBI Taxonomy" id="669021"/>
    <lineage>
        <taxon>Eukaryota</taxon>
        <taxon>Fungi</taxon>
        <taxon>Dikarya</taxon>
        <taxon>Ascomycota</taxon>
        <taxon>Pezizomycotina</taxon>
        <taxon>Sordariomycetes</taxon>
        <taxon>Sordariomycetidae</taxon>
        <taxon>Sordariales</taxon>
        <taxon>Chaetomiaceae</taxon>
        <taxon>Chaetomidium</taxon>
    </lineage>
</organism>
<feature type="domain" description="Helicase C-terminal" evidence="4">
    <location>
        <begin position="461"/>
        <end position="608"/>
    </location>
</feature>
<keyword evidence="1" id="KW-0547">Nucleotide-binding</keyword>
<feature type="compositionally biased region" description="Polar residues" evidence="2">
    <location>
        <begin position="25"/>
        <end position="39"/>
    </location>
</feature>